<keyword evidence="4" id="KW-0812">Transmembrane</keyword>
<evidence type="ECO:0000256" key="3">
    <source>
        <dbReference type="ARBA" id="ARBA00022729"/>
    </source>
</evidence>
<protein>
    <recommendedName>
        <fullName evidence="5">Solute-binding protein family 5 domain-containing protein</fullName>
    </recommendedName>
</protein>
<dbReference type="PANTHER" id="PTHR30290">
    <property type="entry name" value="PERIPLASMIC BINDING COMPONENT OF ABC TRANSPORTER"/>
    <property type="match status" value="1"/>
</dbReference>
<dbReference type="SUPFAM" id="SSF53850">
    <property type="entry name" value="Periplasmic binding protein-like II"/>
    <property type="match status" value="1"/>
</dbReference>
<dbReference type="GO" id="GO:1904680">
    <property type="term" value="F:peptide transmembrane transporter activity"/>
    <property type="evidence" value="ECO:0007669"/>
    <property type="project" value="TreeGrafter"/>
</dbReference>
<evidence type="ECO:0000256" key="2">
    <source>
        <dbReference type="ARBA" id="ARBA00022448"/>
    </source>
</evidence>
<name>A0A1F7I5R1_9BACT</name>
<keyword evidence="3" id="KW-0732">Signal</keyword>
<dbReference type="InterPro" id="IPR030678">
    <property type="entry name" value="Peptide/Ni-bd"/>
</dbReference>
<comment type="caution">
    <text evidence="6">The sequence shown here is derived from an EMBL/GenBank/DDBJ whole genome shotgun (WGS) entry which is preliminary data.</text>
</comment>
<dbReference type="PIRSF" id="PIRSF002741">
    <property type="entry name" value="MppA"/>
    <property type="match status" value="1"/>
</dbReference>
<keyword evidence="2" id="KW-0813">Transport</keyword>
<dbReference type="GO" id="GO:0015833">
    <property type="term" value="P:peptide transport"/>
    <property type="evidence" value="ECO:0007669"/>
    <property type="project" value="TreeGrafter"/>
</dbReference>
<dbReference type="InterPro" id="IPR039424">
    <property type="entry name" value="SBP_5"/>
</dbReference>
<feature type="domain" description="Solute-binding protein family 5" evidence="5">
    <location>
        <begin position="88"/>
        <end position="136"/>
    </location>
</feature>
<evidence type="ECO:0000256" key="1">
    <source>
        <dbReference type="ARBA" id="ARBA00005695"/>
    </source>
</evidence>
<dbReference type="Proteomes" id="UP000176803">
    <property type="component" value="Unassembled WGS sequence"/>
</dbReference>
<dbReference type="Pfam" id="PF00496">
    <property type="entry name" value="SBP_bac_5"/>
    <property type="match status" value="2"/>
</dbReference>
<accession>A0A1F7I5R1</accession>
<evidence type="ECO:0000313" key="6">
    <source>
        <dbReference type="EMBL" id="OGK38714.1"/>
    </source>
</evidence>
<dbReference type="InterPro" id="IPR000914">
    <property type="entry name" value="SBP_5_dom"/>
</dbReference>
<gene>
    <name evidence="6" type="ORF">A3F03_02670</name>
</gene>
<evidence type="ECO:0000259" key="5">
    <source>
        <dbReference type="Pfam" id="PF00496"/>
    </source>
</evidence>
<dbReference type="GO" id="GO:0042597">
    <property type="term" value="C:periplasmic space"/>
    <property type="evidence" value="ECO:0007669"/>
    <property type="project" value="UniProtKB-ARBA"/>
</dbReference>
<comment type="similarity">
    <text evidence="1">Belongs to the bacterial solute-binding protein 5 family.</text>
</comment>
<keyword evidence="4" id="KW-0472">Membrane</keyword>
<proteinExistence type="inferred from homology"/>
<sequence>MFSWKKVRYGYWVALSFFKKNLQPIVFSFVASIIGIIAVISFSPYLLKSLTTNKHIIGVAGRYSVDSLPDSILAKVSNGLVFITGKGEVVPLLADSWEQLDNGKEFRFHLKKDLIWNSGKPFIAENVKYSFKDVETKYDGDFLLVYKLKKSLPIFPIYLTKPLIQHPLDGVGGLYKIEKANIKYGEVQELELTPNKPKLPILIYRFFDSDSKLINAYKLGQIQEMVINKDKVAANLSNWPNTTITKSIDFTQVVALFFNLNDKLLGEDKNIRKAVANAIDSKQFVELGEKADGPLSLTSWAHNPDLKKFLYDPDKAENELNKVMDSTHSAELTINTYYEYLNVAENIKDDLNKVGVKAKVEIVQFNRPQNYQLLVASLQLGNDPDQYFYWHSTQKRGNITDYKNVKVDKLLEDGRNTLSPIKRKSIYFEFQKILNDELPAYFLYYPYTYTIIRK</sequence>
<evidence type="ECO:0000256" key="4">
    <source>
        <dbReference type="SAM" id="Phobius"/>
    </source>
</evidence>
<dbReference type="PANTHER" id="PTHR30290:SF9">
    <property type="entry name" value="OLIGOPEPTIDE-BINDING PROTEIN APPA"/>
    <property type="match status" value="1"/>
</dbReference>
<reference evidence="6 7" key="1">
    <citation type="journal article" date="2016" name="Nat. Commun.">
        <title>Thousands of microbial genomes shed light on interconnected biogeochemical processes in an aquifer system.</title>
        <authorList>
            <person name="Anantharaman K."/>
            <person name="Brown C.T."/>
            <person name="Hug L.A."/>
            <person name="Sharon I."/>
            <person name="Castelle C.J."/>
            <person name="Probst A.J."/>
            <person name="Thomas B.C."/>
            <person name="Singh A."/>
            <person name="Wilkins M.J."/>
            <person name="Karaoz U."/>
            <person name="Brodie E.L."/>
            <person name="Williams K.H."/>
            <person name="Hubbard S.S."/>
            <person name="Banfield J.F."/>
        </authorList>
    </citation>
    <scope>NUCLEOTIDE SEQUENCE [LARGE SCALE GENOMIC DNA]</scope>
</reference>
<dbReference type="AlphaFoldDB" id="A0A1F7I5R1"/>
<feature type="transmembrane region" description="Helical" evidence="4">
    <location>
        <begin position="25"/>
        <end position="47"/>
    </location>
</feature>
<dbReference type="GO" id="GO:0043190">
    <property type="term" value="C:ATP-binding cassette (ABC) transporter complex"/>
    <property type="evidence" value="ECO:0007669"/>
    <property type="project" value="InterPro"/>
</dbReference>
<dbReference type="EMBL" id="MGAC01000004">
    <property type="protein sequence ID" value="OGK38714.1"/>
    <property type="molecule type" value="Genomic_DNA"/>
</dbReference>
<keyword evidence="4" id="KW-1133">Transmembrane helix</keyword>
<evidence type="ECO:0000313" key="7">
    <source>
        <dbReference type="Proteomes" id="UP000176803"/>
    </source>
</evidence>
<feature type="domain" description="Solute-binding protein family 5" evidence="5">
    <location>
        <begin position="194"/>
        <end position="395"/>
    </location>
</feature>
<dbReference type="Gene3D" id="3.10.105.10">
    <property type="entry name" value="Dipeptide-binding Protein, Domain 3"/>
    <property type="match status" value="1"/>
</dbReference>
<organism evidence="6 7">
    <name type="scientific">Candidatus Roizmanbacteria bacterium RIFCSPHIGHO2_12_FULL_41_11</name>
    <dbReference type="NCBI Taxonomy" id="1802052"/>
    <lineage>
        <taxon>Bacteria</taxon>
        <taxon>Candidatus Roizmaniibacteriota</taxon>
    </lineage>
</organism>
<dbReference type="Gene3D" id="3.40.190.10">
    <property type="entry name" value="Periplasmic binding protein-like II"/>
    <property type="match status" value="2"/>
</dbReference>